<organism evidence="3 4">
    <name type="scientific">Dongia mobilis</name>
    <dbReference type="NCBI Taxonomy" id="578943"/>
    <lineage>
        <taxon>Bacteria</taxon>
        <taxon>Pseudomonadati</taxon>
        <taxon>Pseudomonadota</taxon>
        <taxon>Alphaproteobacteria</taxon>
        <taxon>Rhodospirillales</taxon>
        <taxon>Dongiaceae</taxon>
        <taxon>Dongia</taxon>
    </lineage>
</organism>
<sequence>MSDGRQTRVCRAAHAGASRIGTHWADLTRHCLARIGPLQRDELGFVYASDHLAPHLPAIVDQLRLASGHDSWIGTLGLGVLGNDGAGDVAEYFDEPAISLMALPVAPDSFRLLDPNPGGSSSRLRAISDWMAARHPCVGIVHGNPTNGHLPALMRQLSSSAGLFLLGGLTASRHGYLQVAGETGEAALSGALLTDAVSVATGLSQGCSPIGPQHVVTEVEDSIIKSLDGEPALAVLKREIGEVLSRDLNRIAGFIFAALPVPGSDTGDFLVRNITGIDSNRQWLAIGADLAEGQSIMFTRRDRAGAEADLARMLQRLKARLDRPVKGGLYVSCVARGPSLFGPHAVETGIIRQHLGDFPLTGFFANGEISHDRCYAYTGVLTLFL</sequence>
<dbReference type="PANTHER" id="PTHR14939:SF5">
    <property type="entry name" value="F-BOX ONLY PROTEIN 22"/>
    <property type="match status" value="1"/>
</dbReference>
<dbReference type="OrthoDB" id="9770435at2"/>
<evidence type="ECO:0000313" key="3">
    <source>
        <dbReference type="EMBL" id="TDQ84312.1"/>
    </source>
</evidence>
<dbReference type="Pfam" id="PF08495">
    <property type="entry name" value="FIST"/>
    <property type="match status" value="1"/>
</dbReference>
<comment type="caution">
    <text evidence="3">The sequence shown here is derived from an EMBL/GenBank/DDBJ whole genome shotgun (WGS) entry which is preliminary data.</text>
</comment>
<dbReference type="InterPro" id="IPR013702">
    <property type="entry name" value="FIST_domain_N"/>
</dbReference>
<dbReference type="InterPro" id="IPR019494">
    <property type="entry name" value="FIST_C"/>
</dbReference>
<name>A0A4R6WRS5_9PROT</name>
<evidence type="ECO:0000259" key="2">
    <source>
        <dbReference type="SMART" id="SM01204"/>
    </source>
</evidence>
<dbReference type="Proteomes" id="UP000295783">
    <property type="component" value="Unassembled WGS sequence"/>
</dbReference>
<dbReference type="RefSeq" id="WP_133612345.1">
    <property type="nucleotide sequence ID" value="NZ_SNYW01000006.1"/>
</dbReference>
<dbReference type="PANTHER" id="PTHR14939">
    <property type="entry name" value="F-BOX ONLY PROTEIN 22"/>
    <property type="match status" value="1"/>
</dbReference>
<feature type="domain" description="FIST C-domain" evidence="2">
    <location>
        <begin position="232"/>
        <end position="372"/>
    </location>
</feature>
<dbReference type="AlphaFoldDB" id="A0A4R6WRS5"/>
<dbReference type="SMART" id="SM01204">
    <property type="entry name" value="FIST_C"/>
    <property type="match status" value="1"/>
</dbReference>
<dbReference type="EMBL" id="SNYW01000006">
    <property type="protein sequence ID" value="TDQ84312.1"/>
    <property type="molecule type" value="Genomic_DNA"/>
</dbReference>
<evidence type="ECO:0000259" key="1">
    <source>
        <dbReference type="SMART" id="SM00897"/>
    </source>
</evidence>
<feature type="domain" description="FIST" evidence="1">
    <location>
        <begin position="41"/>
        <end position="231"/>
    </location>
</feature>
<proteinExistence type="predicted"/>
<dbReference type="SMART" id="SM00897">
    <property type="entry name" value="FIST"/>
    <property type="match status" value="1"/>
</dbReference>
<keyword evidence="4" id="KW-1185">Reference proteome</keyword>
<accession>A0A4R6WRS5</accession>
<reference evidence="3 4" key="1">
    <citation type="submission" date="2019-03" db="EMBL/GenBank/DDBJ databases">
        <title>Genomic Encyclopedia of Type Strains, Phase III (KMG-III): the genomes of soil and plant-associated and newly described type strains.</title>
        <authorList>
            <person name="Whitman W."/>
        </authorList>
    </citation>
    <scope>NUCLEOTIDE SEQUENCE [LARGE SCALE GENOMIC DNA]</scope>
    <source>
        <strain evidence="3 4">CGMCC 1.7660</strain>
    </source>
</reference>
<evidence type="ECO:0000313" key="4">
    <source>
        <dbReference type="Proteomes" id="UP000295783"/>
    </source>
</evidence>
<gene>
    <name evidence="3" type="ORF">A8950_0862</name>
</gene>
<dbReference type="Pfam" id="PF10442">
    <property type="entry name" value="FIST_C"/>
    <property type="match status" value="1"/>
</dbReference>
<protein>
    <submittedName>
        <fullName evidence="3">Small ligand-binding sensory domain FIST</fullName>
    </submittedName>
</protein>